<dbReference type="PANTHER" id="PTHR11908:SF132">
    <property type="entry name" value="ALDEHYDE OXIDASE 1-RELATED"/>
    <property type="match status" value="1"/>
</dbReference>
<sequence>MPLHRLPEHRQGGRAGGGAPGGAVLMTTKLMGQAVQRVEDQRFLRGEGRYVDDVAVGPGTLHAAVLRSPHAHAKILDIDVTDVLDVEGVHAVYTYDDLTGPMAEPLPLLIPHPALTHGRTQYALAKDEVNYVGEAIAFVVAEDRYVAEDAVSRIRVDYEFLPPVVGVEAARAAEHLVHPDVPGNVGARLEQNVGDAPAAIAKAPHRLELDLTVERSACMPMEGRGTVARWDPDVNRLQVWTSTQSSTGVRAAIAVKMGLDLGQVDVITPDVGGGFGVKINHPWPEELLVPMAARVLGRTVKFTEDRREHFISSAHERGQVQHIEVGFDDDGRLLGLDVEFWHDHGAFTPYGLIVPIITSTQLLGPYKPQSYRVVFESLYTNTVMVTPYRGAGRPQGCYAMERTMDAIAAYLGKDRADVRAVNFIQPDEFPYDQGLIFQDGRELEYDSGDYPASLEKIKALIGWDEFPAYQREMAAQGRKVGIGLACYVEGTGVGPYEGAHVHVETSGKVKVATGLTTQGQGHATVFAQLVADELGVKFEDVEVVTGDTRRMPYAVGTFASRAAVMSGSAIHLAAKRTKEKVLKIAAEALEADENDLQIVDGVVSVKGSPGTSIDLGTVSVLSNPLRYAFDEASKAATQFSVGDPGKPPVAEDEEPGLEGKDFYSPERATFASGMHAVIVETDPDTAEITILKYAVVHDCGHLINPMIVEGQIHGGVAQGVGGALYERMAYDESGQLLNASFMDFLMPYVTEIPDGIAIDHLETPSPLNPLGIKGAGEAGVIPSAAVFAAAIEDAEGIPVRAMPISPSELFHLRESQRSQEHSS</sequence>
<dbReference type="Proteomes" id="UP001499979">
    <property type="component" value="Unassembled WGS sequence"/>
</dbReference>
<dbReference type="InterPro" id="IPR008274">
    <property type="entry name" value="AldOxase/xan_DH_MoCoBD1"/>
</dbReference>
<dbReference type="Pfam" id="PF01315">
    <property type="entry name" value="Ald_Xan_dh_C"/>
    <property type="match status" value="1"/>
</dbReference>
<dbReference type="InterPro" id="IPR000674">
    <property type="entry name" value="Ald_Oxase/Xan_DH_a/b"/>
</dbReference>
<feature type="domain" description="Aldehyde oxidase/xanthine dehydrogenase a/b hammerhead" evidence="4">
    <location>
        <begin position="45"/>
        <end position="162"/>
    </location>
</feature>
<evidence type="ECO:0000259" key="4">
    <source>
        <dbReference type="SMART" id="SM01008"/>
    </source>
</evidence>
<evidence type="ECO:0000313" key="6">
    <source>
        <dbReference type="Proteomes" id="UP001499979"/>
    </source>
</evidence>
<dbReference type="InterPro" id="IPR016208">
    <property type="entry name" value="Ald_Oxase/xanthine_DH-like"/>
</dbReference>
<keyword evidence="1" id="KW-0500">Molybdenum</keyword>
<dbReference type="NCBIfam" id="NF040766">
    <property type="entry name" value="CODH_aero_grp5"/>
    <property type="match status" value="1"/>
</dbReference>
<dbReference type="SMART" id="SM01008">
    <property type="entry name" value="Ald_Xan_dh_C"/>
    <property type="match status" value="1"/>
</dbReference>
<organism evidence="5 6">
    <name type="scientific">Nocardioides aquiterrae</name>
    <dbReference type="NCBI Taxonomy" id="203799"/>
    <lineage>
        <taxon>Bacteria</taxon>
        <taxon>Bacillati</taxon>
        <taxon>Actinomycetota</taxon>
        <taxon>Actinomycetes</taxon>
        <taxon>Propionibacteriales</taxon>
        <taxon>Nocardioidaceae</taxon>
        <taxon>Nocardioides</taxon>
    </lineage>
</organism>
<proteinExistence type="predicted"/>
<comment type="caution">
    <text evidence="5">The sequence shown here is derived from an EMBL/GenBank/DDBJ whole genome shotgun (WGS) entry which is preliminary data.</text>
</comment>
<dbReference type="InterPro" id="IPR046867">
    <property type="entry name" value="AldOxase/xan_DH_MoCoBD2"/>
</dbReference>
<protein>
    <submittedName>
        <fullName evidence="5">Xanthine dehydrogenase family protein molybdopterin-binding subunit</fullName>
    </submittedName>
</protein>
<dbReference type="InterPro" id="IPR036856">
    <property type="entry name" value="Ald_Oxase/Xan_DH_a/b_sf"/>
</dbReference>
<dbReference type="SUPFAM" id="SSF56003">
    <property type="entry name" value="Molybdenum cofactor-binding domain"/>
    <property type="match status" value="1"/>
</dbReference>
<feature type="compositionally biased region" description="Basic and acidic residues" evidence="3">
    <location>
        <begin position="1"/>
        <end position="11"/>
    </location>
</feature>
<dbReference type="Gene3D" id="3.30.365.10">
    <property type="entry name" value="Aldehyde oxidase/xanthine dehydrogenase, molybdopterin binding domain"/>
    <property type="match status" value="4"/>
</dbReference>
<feature type="region of interest" description="Disordered" evidence="3">
    <location>
        <begin position="1"/>
        <end position="21"/>
    </location>
</feature>
<gene>
    <name evidence="5" type="ORF">GCM10009606_09260</name>
</gene>
<keyword evidence="6" id="KW-1185">Reference proteome</keyword>
<dbReference type="SUPFAM" id="SSF54665">
    <property type="entry name" value="CO dehydrogenase molybdoprotein N-domain-like"/>
    <property type="match status" value="1"/>
</dbReference>
<evidence type="ECO:0000256" key="1">
    <source>
        <dbReference type="ARBA" id="ARBA00022505"/>
    </source>
</evidence>
<reference evidence="5 6" key="1">
    <citation type="journal article" date="2019" name="Int. J. Syst. Evol. Microbiol.">
        <title>The Global Catalogue of Microorganisms (GCM) 10K type strain sequencing project: providing services to taxonomists for standard genome sequencing and annotation.</title>
        <authorList>
            <consortium name="The Broad Institute Genomics Platform"/>
            <consortium name="The Broad Institute Genome Sequencing Center for Infectious Disease"/>
            <person name="Wu L."/>
            <person name="Ma J."/>
        </authorList>
    </citation>
    <scope>NUCLEOTIDE SEQUENCE [LARGE SCALE GENOMIC DNA]</scope>
    <source>
        <strain evidence="5 6">JCM 11813</strain>
    </source>
</reference>
<accession>A0ABN1U9L5</accession>
<dbReference type="Gene3D" id="3.90.1170.50">
    <property type="entry name" value="Aldehyde oxidase/xanthine dehydrogenase, a/b hammerhead"/>
    <property type="match status" value="1"/>
</dbReference>
<evidence type="ECO:0000256" key="2">
    <source>
        <dbReference type="ARBA" id="ARBA00023002"/>
    </source>
</evidence>
<dbReference type="Pfam" id="PF02738">
    <property type="entry name" value="MoCoBD_1"/>
    <property type="match status" value="1"/>
</dbReference>
<dbReference type="EMBL" id="BAAAJE010000002">
    <property type="protein sequence ID" value="GAA1131323.1"/>
    <property type="molecule type" value="Genomic_DNA"/>
</dbReference>
<name>A0ABN1U9L5_9ACTN</name>
<keyword evidence="2" id="KW-0560">Oxidoreductase</keyword>
<evidence type="ECO:0000256" key="3">
    <source>
        <dbReference type="SAM" id="MobiDB-lite"/>
    </source>
</evidence>
<dbReference type="PANTHER" id="PTHR11908">
    <property type="entry name" value="XANTHINE DEHYDROGENASE"/>
    <property type="match status" value="1"/>
</dbReference>
<dbReference type="InterPro" id="IPR037165">
    <property type="entry name" value="AldOxase/xan_DH_Mopterin-bd_sf"/>
</dbReference>
<evidence type="ECO:0000313" key="5">
    <source>
        <dbReference type="EMBL" id="GAA1131323.1"/>
    </source>
</evidence>
<dbReference type="Pfam" id="PF20256">
    <property type="entry name" value="MoCoBD_2"/>
    <property type="match status" value="1"/>
</dbReference>